<evidence type="ECO:0000313" key="3">
    <source>
        <dbReference type="EMBL" id="GEK83089.1"/>
    </source>
</evidence>
<keyword evidence="1" id="KW-0378">Hydrolase</keyword>
<dbReference type="EMBL" id="JACGWW010000002">
    <property type="protein sequence ID" value="MBA8813394.1"/>
    <property type="molecule type" value="Genomic_DNA"/>
</dbReference>
<dbReference type="SUPFAM" id="SSF63817">
    <property type="entry name" value="Sortase"/>
    <property type="match status" value="1"/>
</dbReference>
<dbReference type="InterPro" id="IPR023365">
    <property type="entry name" value="Sortase_dom-sf"/>
</dbReference>
<accession>A0A7W3JII1</accession>
<dbReference type="OrthoDB" id="525039at2"/>
<evidence type="ECO:0000256" key="1">
    <source>
        <dbReference type="ARBA" id="ARBA00022801"/>
    </source>
</evidence>
<feature type="region of interest" description="Disordered" evidence="2">
    <location>
        <begin position="41"/>
        <end position="78"/>
    </location>
</feature>
<dbReference type="AlphaFoldDB" id="A0A7W3JII1"/>
<dbReference type="NCBIfam" id="NF033748">
    <property type="entry name" value="class_F_sortase"/>
    <property type="match status" value="1"/>
</dbReference>
<dbReference type="CDD" id="cd05829">
    <property type="entry name" value="Sortase_F"/>
    <property type="match status" value="1"/>
</dbReference>
<organism evidence="4 6">
    <name type="scientific">Frigoribacterium faeni</name>
    <dbReference type="NCBI Taxonomy" id="145483"/>
    <lineage>
        <taxon>Bacteria</taxon>
        <taxon>Bacillati</taxon>
        <taxon>Actinomycetota</taxon>
        <taxon>Actinomycetes</taxon>
        <taxon>Micrococcales</taxon>
        <taxon>Microbacteriaceae</taxon>
        <taxon>Frigoribacterium</taxon>
    </lineage>
</organism>
<dbReference type="Proteomes" id="UP000321154">
    <property type="component" value="Unassembled WGS sequence"/>
</dbReference>
<dbReference type="InterPro" id="IPR042001">
    <property type="entry name" value="Sortase_F"/>
</dbReference>
<feature type="compositionally biased region" description="Low complexity" evidence="2">
    <location>
        <begin position="42"/>
        <end position="53"/>
    </location>
</feature>
<dbReference type="Proteomes" id="UP000522688">
    <property type="component" value="Unassembled WGS sequence"/>
</dbReference>
<protein>
    <submittedName>
        <fullName evidence="3">Class F sortase</fullName>
    </submittedName>
    <submittedName>
        <fullName evidence="4">Sortase (Surface protein transpeptidase)</fullName>
    </submittedName>
</protein>
<evidence type="ECO:0000313" key="4">
    <source>
        <dbReference type="EMBL" id="MBA8813394.1"/>
    </source>
</evidence>
<dbReference type="Gene3D" id="2.40.260.10">
    <property type="entry name" value="Sortase"/>
    <property type="match status" value="1"/>
</dbReference>
<evidence type="ECO:0000313" key="6">
    <source>
        <dbReference type="Proteomes" id="UP000522688"/>
    </source>
</evidence>
<proteinExistence type="predicted"/>
<keyword evidence="5" id="KW-1185">Reference proteome</keyword>
<gene>
    <name evidence="4" type="ORF">FB463_001643</name>
    <name evidence="3" type="ORF">FFA01_13980</name>
</gene>
<evidence type="ECO:0000256" key="2">
    <source>
        <dbReference type="SAM" id="MobiDB-lite"/>
    </source>
</evidence>
<dbReference type="RefSeq" id="WP_146854386.1">
    <property type="nucleotide sequence ID" value="NZ_BAAAHR010000001.1"/>
</dbReference>
<reference evidence="3 5" key="1">
    <citation type="submission" date="2019-07" db="EMBL/GenBank/DDBJ databases">
        <title>Whole genome shotgun sequence of Frigoribacterium faeni NBRC 103066.</title>
        <authorList>
            <person name="Hosoyama A."/>
            <person name="Uohara A."/>
            <person name="Ohji S."/>
            <person name="Ichikawa N."/>
        </authorList>
    </citation>
    <scope>NUCLEOTIDE SEQUENCE [LARGE SCALE GENOMIC DNA]</scope>
    <source>
        <strain evidence="3 5">NBRC 103066</strain>
    </source>
</reference>
<sequence>MPLSTWIRTHSKAALAVGALVAVAVGGVTVAAVAARPDDAASRASSSAATKAPVASSPSVSTEGFQDPAAQSYTAPPAGSVPVRVEIPSIGVDSGLEDLGLGVAGELDAPVEWMSAGWYEDGVVPGGVGPAIIAGHVDSSTGPAVFVDLPRLTTGDEVTVTLSTGDVHTFRVTGSETAPKANFPTSDVYGSTPTPSLRLITCDGRFDSSTGHYEDNLIVFADLVS</sequence>
<name>A0A7W3JII1_9MICO</name>
<reference evidence="4 6" key="2">
    <citation type="submission" date="2020-07" db="EMBL/GenBank/DDBJ databases">
        <title>Sequencing the genomes of 1000 actinobacteria strains.</title>
        <authorList>
            <person name="Klenk H.-P."/>
        </authorList>
    </citation>
    <scope>NUCLEOTIDE SEQUENCE [LARGE SCALE GENOMIC DNA]</scope>
    <source>
        <strain evidence="4 6">DSM 10309</strain>
    </source>
</reference>
<comment type="caution">
    <text evidence="4">The sequence shown here is derived from an EMBL/GenBank/DDBJ whole genome shotgun (WGS) entry which is preliminary data.</text>
</comment>
<dbReference type="InterPro" id="IPR005754">
    <property type="entry name" value="Sortase"/>
</dbReference>
<feature type="compositionally biased region" description="Polar residues" evidence="2">
    <location>
        <begin position="56"/>
        <end position="74"/>
    </location>
</feature>
<evidence type="ECO:0000313" key="5">
    <source>
        <dbReference type="Proteomes" id="UP000321154"/>
    </source>
</evidence>
<dbReference type="EMBL" id="BJUV01000011">
    <property type="protein sequence ID" value="GEK83089.1"/>
    <property type="molecule type" value="Genomic_DNA"/>
</dbReference>
<dbReference type="GO" id="GO:0016787">
    <property type="term" value="F:hydrolase activity"/>
    <property type="evidence" value="ECO:0007669"/>
    <property type="project" value="UniProtKB-KW"/>
</dbReference>
<dbReference type="Pfam" id="PF04203">
    <property type="entry name" value="Sortase"/>
    <property type="match status" value="1"/>
</dbReference>